<evidence type="ECO:0000313" key="3">
    <source>
        <dbReference type="Proteomes" id="UP000011083"/>
    </source>
</evidence>
<name>L8H7D2_ACACF</name>
<evidence type="ECO:0000256" key="1">
    <source>
        <dbReference type="SAM" id="Phobius"/>
    </source>
</evidence>
<gene>
    <name evidence="2" type="ORF">ACA1_283240</name>
</gene>
<accession>L8H7D2</accession>
<dbReference type="KEGG" id="acan:ACA1_283240"/>
<dbReference type="Proteomes" id="UP000011083">
    <property type="component" value="Unassembled WGS sequence"/>
</dbReference>
<dbReference type="VEuPathDB" id="AmoebaDB:ACA1_283240"/>
<dbReference type="AlphaFoldDB" id="L8H7D2"/>
<dbReference type="RefSeq" id="XP_004344870.1">
    <property type="nucleotide sequence ID" value="XM_004344820.1"/>
</dbReference>
<reference evidence="2 3" key="1">
    <citation type="journal article" date="2013" name="Genome Biol.">
        <title>Genome of Acanthamoeba castellanii highlights extensive lateral gene transfer and early evolution of tyrosine kinase signaling.</title>
        <authorList>
            <person name="Clarke M."/>
            <person name="Lohan A.J."/>
            <person name="Liu B."/>
            <person name="Lagkouvardos I."/>
            <person name="Roy S."/>
            <person name="Zafar N."/>
            <person name="Bertelli C."/>
            <person name="Schilde C."/>
            <person name="Kianianmomeni A."/>
            <person name="Burglin T.R."/>
            <person name="Frech C."/>
            <person name="Turcotte B."/>
            <person name="Kopec K.O."/>
            <person name="Synnott J.M."/>
            <person name="Choo C."/>
            <person name="Paponov I."/>
            <person name="Finkler A."/>
            <person name="Soon Heng Tan C."/>
            <person name="Hutchins A.P."/>
            <person name="Weinmeier T."/>
            <person name="Rattei T."/>
            <person name="Chu J.S."/>
            <person name="Gimenez G."/>
            <person name="Irimia M."/>
            <person name="Rigden D.J."/>
            <person name="Fitzpatrick D.A."/>
            <person name="Lorenzo-Morales J."/>
            <person name="Bateman A."/>
            <person name="Chiu C.H."/>
            <person name="Tang P."/>
            <person name="Hegemann P."/>
            <person name="Fromm H."/>
            <person name="Raoult D."/>
            <person name="Greub G."/>
            <person name="Miranda-Saavedra D."/>
            <person name="Chen N."/>
            <person name="Nash P."/>
            <person name="Ginger M.L."/>
            <person name="Horn M."/>
            <person name="Schaap P."/>
            <person name="Caler L."/>
            <person name="Loftus B."/>
        </authorList>
    </citation>
    <scope>NUCLEOTIDE SEQUENCE [LARGE SCALE GENOMIC DNA]</scope>
    <source>
        <strain evidence="2 3">Neff</strain>
    </source>
</reference>
<dbReference type="GeneID" id="14922005"/>
<sequence>MFFSSTSSPRECGQCVPGTTGQWRVLGAASDGKVRVRYCPAPQPGYERPECQARDAVRNPSGYYCGINEYCTEGGQCRALKAAPRYGGECQGGSAVDDCGVGLHCIYHRCTICEEGTSVDLSLQRNFEIRVTQAVCSDGEYLIVTSWRLFSTKPQAIFLFIIFAASSAIALLFFLQWLVREVFHRLYYSIRLRRYFQHMQQRLCTKK</sequence>
<evidence type="ECO:0000313" key="2">
    <source>
        <dbReference type="EMBL" id="ELR21127.1"/>
    </source>
</evidence>
<proteinExistence type="predicted"/>
<keyword evidence="3" id="KW-1185">Reference proteome</keyword>
<protein>
    <submittedName>
        <fullName evidence="2">Uncharacterized protein</fullName>
    </submittedName>
</protein>
<feature type="transmembrane region" description="Helical" evidence="1">
    <location>
        <begin position="156"/>
        <end position="179"/>
    </location>
</feature>
<dbReference type="EMBL" id="KB007908">
    <property type="protein sequence ID" value="ELR21127.1"/>
    <property type="molecule type" value="Genomic_DNA"/>
</dbReference>
<organism evidence="2 3">
    <name type="scientific">Acanthamoeba castellanii (strain ATCC 30010 / Neff)</name>
    <dbReference type="NCBI Taxonomy" id="1257118"/>
    <lineage>
        <taxon>Eukaryota</taxon>
        <taxon>Amoebozoa</taxon>
        <taxon>Discosea</taxon>
        <taxon>Longamoebia</taxon>
        <taxon>Centramoebida</taxon>
        <taxon>Acanthamoebidae</taxon>
        <taxon>Acanthamoeba</taxon>
    </lineage>
</organism>
<dbReference type="OMA" id="INEYCTE"/>
<dbReference type="OrthoDB" id="10344996at2759"/>
<keyword evidence="1" id="KW-0472">Membrane</keyword>
<keyword evidence="1" id="KW-0812">Transmembrane</keyword>
<keyword evidence="1" id="KW-1133">Transmembrane helix</keyword>